<feature type="transmembrane region" description="Helical" evidence="1">
    <location>
        <begin position="63"/>
        <end position="82"/>
    </location>
</feature>
<organism evidence="2 3">
    <name type="scientific">Acanthosepion pharaonis</name>
    <name type="common">Pharaoh cuttlefish</name>
    <name type="synonym">Sepia pharaonis</name>
    <dbReference type="NCBI Taxonomy" id="158019"/>
    <lineage>
        <taxon>Eukaryota</taxon>
        <taxon>Metazoa</taxon>
        <taxon>Spiralia</taxon>
        <taxon>Lophotrochozoa</taxon>
        <taxon>Mollusca</taxon>
        <taxon>Cephalopoda</taxon>
        <taxon>Coleoidea</taxon>
        <taxon>Decapodiformes</taxon>
        <taxon>Sepiida</taxon>
        <taxon>Sepiina</taxon>
        <taxon>Sepiidae</taxon>
        <taxon>Acanthosepion</taxon>
    </lineage>
</organism>
<sequence length="258" mass="30709">MLLKNFPSFVPLYQKGAIFLLLHLSPFSALHLYFMMFSYLCTFLTFLSFLLTIPTLFHFKTFFSLSVSAQTLSLVLKFVLFLLNSSQSFSPYVLCQLFLSFSTSFHHISTKWSSWRYTVISSVFTVPATLQLYFCFALFFSFSFLFFFSFFYFCSLTHFVFFILYFFFPLFYFVLLTHFIFSSPLSLSFLLAFFILSTLPCCLTFFLLSLHFHISLSFQSIFFFSFDLFPLLGCYPFFFIFFFLIFFLPFPHFFFLSD</sequence>
<protein>
    <submittedName>
        <fullName evidence="2">Uncharacterized protein</fullName>
    </submittedName>
</protein>
<feature type="transmembrane region" description="Helical" evidence="1">
    <location>
        <begin position="159"/>
        <end position="181"/>
    </location>
</feature>
<name>A0A812B5T7_ACAPH</name>
<feature type="transmembrane region" description="Helical" evidence="1">
    <location>
        <begin position="128"/>
        <end position="152"/>
    </location>
</feature>
<evidence type="ECO:0000313" key="3">
    <source>
        <dbReference type="Proteomes" id="UP000597762"/>
    </source>
</evidence>
<gene>
    <name evidence="2" type="ORF">SPHA_11405</name>
</gene>
<feature type="transmembrane region" description="Helical" evidence="1">
    <location>
        <begin position="37"/>
        <end position="57"/>
    </location>
</feature>
<keyword evidence="3" id="KW-1185">Reference proteome</keyword>
<evidence type="ECO:0000313" key="2">
    <source>
        <dbReference type="EMBL" id="CAE1171170.1"/>
    </source>
</evidence>
<dbReference type="AlphaFoldDB" id="A0A812B5T7"/>
<reference evidence="2" key="1">
    <citation type="submission" date="2021-01" db="EMBL/GenBank/DDBJ databases">
        <authorList>
            <person name="Li R."/>
            <person name="Bekaert M."/>
        </authorList>
    </citation>
    <scope>NUCLEOTIDE SEQUENCE</scope>
    <source>
        <strain evidence="2">Farmed</strain>
    </source>
</reference>
<accession>A0A812B5T7</accession>
<evidence type="ECO:0000256" key="1">
    <source>
        <dbReference type="SAM" id="Phobius"/>
    </source>
</evidence>
<feature type="transmembrane region" description="Helical" evidence="1">
    <location>
        <begin position="222"/>
        <end position="248"/>
    </location>
</feature>
<keyword evidence="1" id="KW-1133">Transmembrane helix</keyword>
<keyword evidence="1" id="KW-0812">Transmembrane</keyword>
<keyword evidence="1" id="KW-0472">Membrane</keyword>
<dbReference type="EMBL" id="CAHIKZ030000377">
    <property type="protein sequence ID" value="CAE1171170.1"/>
    <property type="molecule type" value="Genomic_DNA"/>
</dbReference>
<feature type="transmembrane region" description="Helical" evidence="1">
    <location>
        <begin position="187"/>
        <end position="210"/>
    </location>
</feature>
<dbReference type="Proteomes" id="UP000597762">
    <property type="component" value="Unassembled WGS sequence"/>
</dbReference>
<proteinExistence type="predicted"/>
<comment type="caution">
    <text evidence="2">The sequence shown here is derived from an EMBL/GenBank/DDBJ whole genome shotgun (WGS) entry which is preliminary data.</text>
</comment>